<dbReference type="HOGENOM" id="CLU_2956973_0_0_3"/>
<reference evidence="1 2" key="1">
    <citation type="journal article" date="2007" name="PLoS Genet.">
        <title>Patterns and implications of gene gain and loss in the evolution of Prochlorococcus.</title>
        <authorList>
            <person name="Kettler G.C."/>
            <person name="Martiny A.C."/>
            <person name="Huang K."/>
            <person name="Zucker J."/>
            <person name="Coleman M.L."/>
            <person name="Rodrigue S."/>
            <person name="Chen F."/>
            <person name="Lapidus A."/>
            <person name="Ferriera S."/>
            <person name="Johnson J."/>
            <person name="Steglich C."/>
            <person name="Church G.M."/>
            <person name="Richardson P."/>
            <person name="Chisholm S.W."/>
        </authorList>
    </citation>
    <scope>NUCLEOTIDE SEQUENCE [LARGE SCALE GENOMIC DNA]</scope>
    <source>
        <strain evidence="1 2">MIT 9303</strain>
    </source>
</reference>
<gene>
    <name evidence="1" type="ordered locus">P9303_18521</name>
</gene>
<protein>
    <submittedName>
        <fullName evidence="1">Uncharacterized protein</fullName>
    </submittedName>
</protein>
<evidence type="ECO:0000313" key="1">
    <source>
        <dbReference type="EMBL" id="ABM78594.1"/>
    </source>
</evidence>
<dbReference type="Proteomes" id="UP000002274">
    <property type="component" value="Chromosome"/>
</dbReference>
<dbReference type="BioCyc" id="PMAR59922:G1G80-1606-MONOMER"/>
<accession>A2CAT4</accession>
<proteinExistence type="predicted"/>
<sequence length="59" mass="7176">MDYIHDLIRQIRKLTTEEGELPRELIEKLEKTVEDYYDVERDAGGAYKQKEWKHPYTSF</sequence>
<dbReference type="AlphaFoldDB" id="A2CAT4"/>
<name>A2CAT4_PROM3</name>
<dbReference type="RefSeq" id="WP_011826479.1">
    <property type="nucleotide sequence ID" value="NC_008820.1"/>
</dbReference>
<evidence type="ECO:0000313" key="2">
    <source>
        <dbReference type="Proteomes" id="UP000002274"/>
    </source>
</evidence>
<organism evidence="1 2">
    <name type="scientific">Prochlorococcus marinus (strain MIT 9303)</name>
    <dbReference type="NCBI Taxonomy" id="59922"/>
    <lineage>
        <taxon>Bacteria</taxon>
        <taxon>Bacillati</taxon>
        <taxon>Cyanobacteriota</taxon>
        <taxon>Cyanophyceae</taxon>
        <taxon>Synechococcales</taxon>
        <taxon>Prochlorococcaceae</taxon>
        <taxon>Prochlorococcus</taxon>
    </lineage>
</organism>
<dbReference type="KEGG" id="pmf:P9303_18521"/>
<dbReference type="EMBL" id="CP000554">
    <property type="protein sequence ID" value="ABM78594.1"/>
    <property type="molecule type" value="Genomic_DNA"/>
</dbReference>